<dbReference type="RefSeq" id="WP_189968449.1">
    <property type="nucleotide sequence ID" value="NZ_BMVL01000005.1"/>
</dbReference>
<sequence length="73" mass="7432">MRSPATDGTVSVHLARFAVDALRRSGVNPGRVARLPDLGPEVLGNDLARVSTASAPAVWEQLTLAGPGTAIGA</sequence>
<gene>
    <name evidence="1" type="ORF">J2Z77_001340</name>
</gene>
<keyword evidence="2" id="KW-1185">Reference proteome</keyword>
<accession>A0ABS4KZU7</accession>
<evidence type="ECO:0000313" key="1">
    <source>
        <dbReference type="EMBL" id="MBP2035553.1"/>
    </source>
</evidence>
<dbReference type="Proteomes" id="UP001519310">
    <property type="component" value="Unassembled WGS sequence"/>
</dbReference>
<organism evidence="1 2">
    <name type="scientific">Streptomyces avidinii</name>
    <dbReference type="NCBI Taxonomy" id="1895"/>
    <lineage>
        <taxon>Bacteria</taxon>
        <taxon>Bacillati</taxon>
        <taxon>Actinomycetota</taxon>
        <taxon>Actinomycetes</taxon>
        <taxon>Kitasatosporales</taxon>
        <taxon>Streptomycetaceae</taxon>
        <taxon>Streptomyces</taxon>
    </lineage>
</organism>
<comment type="caution">
    <text evidence="1">The sequence shown here is derived from an EMBL/GenBank/DDBJ whole genome shotgun (WGS) entry which is preliminary data.</text>
</comment>
<evidence type="ECO:0000313" key="2">
    <source>
        <dbReference type="Proteomes" id="UP001519310"/>
    </source>
</evidence>
<name>A0ABS4KZU7_STRAV</name>
<proteinExistence type="predicted"/>
<dbReference type="EMBL" id="JAGGLQ010000002">
    <property type="protein sequence ID" value="MBP2035553.1"/>
    <property type="molecule type" value="Genomic_DNA"/>
</dbReference>
<reference evidence="1 2" key="1">
    <citation type="submission" date="2021-03" db="EMBL/GenBank/DDBJ databases">
        <title>Genomic Encyclopedia of Type Strains, Phase IV (KMG-IV): sequencing the most valuable type-strain genomes for metagenomic binning, comparative biology and taxonomic classification.</title>
        <authorList>
            <person name="Goeker M."/>
        </authorList>
    </citation>
    <scope>NUCLEOTIDE SEQUENCE [LARGE SCALE GENOMIC DNA]</scope>
    <source>
        <strain evidence="1 2">DSM 40526</strain>
    </source>
</reference>
<protein>
    <submittedName>
        <fullName evidence="1">Uncharacterized protein</fullName>
    </submittedName>
</protein>